<reference evidence="3" key="1">
    <citation type="journal article" date="2019" name="Int. J. Syst. Evol. Microbiol.">
        <title>The Global Catalogue of Microorganisms (GCM) 10K type strain sequencing project: providing services to taxonomists for standard genome sequencing and annotation.</title>
        <authorList>
            <consortium name="The Broad Institute Genomics Platform"/>
            <consortium name="The Broad Institute Genome Sequencing Center for Infectious Disease"/>
            <person name="Wu L."/>
            <person name="Ma J."/>
        </authorList>
    </citation>
    <scope>NUCLEOTIDE SEQUENCE [LARGE SCALE GENOMIC DNA]</scope>
    <source>
        <strain evidence="3">JCM 16578</strain>
    </source>
</reference>
<protein>
    <submittedName>
        <fullName evidence="2">Uncharacterized protein</fullName>
    </submittedName>
</protein>
<proteinExistence type="predicted"/>
<gene>
    <name evidence="2" type="ORF">GCM10022207_79710</name>
</gene>
<organism evidence="2 3">
    <name type="scientific">Streptomyces lannensis</name>
    <dbReference type="NCBI Taxonomy" id="766498"/>
    <lineage>
        <taxon>Bacteria</taxon>
        <taxon>Bacillati</taxon>
        <taxon>Actinomycetota</taxon>
        <taxon>Actinomycetes</taxon>
        <taxon>Kitasatosporales</taxon>
        <taxon>Streptomycetaceae</taxon>
        <taxon>Streptomyces</taxon>
    </lineage>
</organism>
<comment type="caution">
    <text evidence="2">The sequence shown here is derived from an EMBL/GenBank/DDBJ whole genome shotgun (WGS) entry which is preliminary data.</text>
</comment>
<dbReference type="EMBL" id="BAAAZA010000041">
    <property type="protein sequence ID" value="GAA3899142.1"/>
    <property type="molecule type" value="Genomic_DNA"/>
</dbReference>
<dbReference type="Proteomes" id="UP001501563">
    <property type="component" value="Unassembled WGS sequence"/>
</dbReference>
<evidence type="ECO:0000313" key="3">
    <source>
        <dbReference type="Proteomes" id="UP001501563"/>
    </source>
</evidence>
<evidence type="ECO:0000313" key="2">
    <source>
        <dbReference type="EMBL" id="GAA3899142.1"/>
    </source>
</evidence>
<keyword evidence="3" id="KW-1185">Reference proteome</keyword>
<feature type="region of interest" description="Disordered" evidence="1">
    <location>
        <begin position="24"/>
        <end position="67"/>
    </location>
</feature>
<accession>A0ABP7LF54</accession>
<evidence type="ECO:0000256" key="1">
    <source>
        <dbReference type="SAM" id="MobiDB-lite"/>
    </source>
</evidence>
<sequence length="67" mass="7404">MTSSRSDEHAWPVTEMLETGVQEMERRLQDPAEEHPPLVLPPPPPRAAGTVLLAQTDIEQPRPPRGG</sequence>
<feature type="compositionally biased region" description="Basic and acidic residues" evidence="1">
    <location>
        <begin position="24"/>
        <end position="36"/>
    </location>
</feature>
<name>A0ABP7LF54_9ACTN</name>